<protein>
    <submittedName>
        <fullName evidence="4">Related to short chain dehydrogenase</fullName>
    </submittedName>
</protein>
<feature type="compositionally biased region" description="Basic and acidic residues" evidence="3">
    <location>
        <begin position="210"/>
        <end position="233"/>
    </location>
</feature>
<dbReference type="Proteomes" id="UP000184330">
    <property type="component" value="Unassembled WGS sequence"/>
</dbReference>
<dbReference type="EMBL" id="FJOG01000021">
    <property type="protein sequence ID" value="CZR62575.1"/>
    <property type="molecule type" value="Genomic_DNA"/>
</dbReference>
<dbReference type="OrthoDB" id="191139at2759"/>
<dbReference type="InterPro" id="IPR002347">
    <property type="entry name" value="SDR_fam"/>
</dbReference>
<proteinExistence type="inferred from homology"/>
<gene>
    <name evidence="4" type="ORF">PAC_12472</name>
</gene>
<dbReference type="STRING" id="576137.A0A1L7XC37"/>
<accession>A0A1L7XC37</accession>
<dbReference type="Gene3D" id="3.40.50.720">
    <property type="entry name" value="NAD(P)-binding Rossmann-like Domain"/>
    <property type="match status" value="1"/>
</dbReference>
<keyword evidence="5" id="KW-1185">Reference proteome</keyword>
<dbReference type="AlphaFoldDB" id="A0A1L7XC37"/>
<evidence type="ECO:0000256" key="1">
    <source>
        <dbReference type="ARBA" id="ARBA00006484"/>
    </source>
</evidence>
<evidence type="ECO:0000256" key="2">
    <source>
        <dbReference type="ARBA" id="ARBA00023002"/>
    </source>
</evidence>
<dbReference type="SUPFAM" id="SSF51735">
    <property type="entry name" value="NAD(P)-binding Rossmann-fold domains"/>
    <property type="match status" value="1"/>
</dbReference>
<reference evidence="4 5" key="1">
    <citation type="submission" date="2016-03" db="EMBL/GenBank/DDBJ databases">
        <authorList>
            <person name="Ploux O."/>
        </authorList>
    </citation>
    <scope>NUCLEOTIDE SEQUENCE [LARGE SCALE GENOMIC DNA]</scope>
    <source>
        <strain evidence="4 5">UAMH 11012</strain>
    </source>
</reference>
<dbReference type="PANTHER" id="PTHR24320">
    <property type="entry name" value="RETINOL DEHYDROGENASE"/>
    <property type="match status" value="1"/>
</dbReference>
<dbReference type="InterPro" id="IPR036291">
    <property type="entry name" value="NAD(P)-bd_dom_sf"/>
</dbReference>
<organism evidence="4 5">
    <name type="scientific">Phialocephala subalpina</name>
    <dbReference type="NCBI Taxonomy" id="576137"/>
    <lineage>
        <taxon>Eukaryota</taxon>
        <taxon>Fungi</taxon>
        <taxon>Dikarya</taxon>
        <taxon>Ascomycota</taxon>
        <taxon>Pezizomycotina</taxon>
        <taxon>Leotiomycetes</taxon>
        <taxon>Helotiales</taxon>
        <taxon>Mollisiaceae</taxon>
        <taxon>Phialocephala</taxon>
        <taxon>Phialocephala fortinii species complex</taxon>
    </lineage>
</organism>
<evidence type="ECO:0000313" key="5">
    <source>
        <dbReference type="Proteomes" id="UP000184330"/>
    </source>
</evidence>
<feature type="region of interest" description="Disordered" evidence="3">
    <location>
        <begin position="188"/>
        <end position="233"/>
    </location>
</feature>
<evidence type="ECO:0000256" key="3">
    <source>
        <dbReference type="SAM" id="MobiDB-lite"/>
    </source>
</evidence>
<comment type="similarity">
    <text evidence="1">Belongs to the short-chain dehydrogenases/reductases (SDR) family.</text>
</comment>
<dbReference type="GO" id="GO:0016491">
    <property type="term" value="F:oxidoreductase activity"/>
    <property type="evidence" value="ECO:0007669"/>
    <property type="project" value="UniProtKB-KW"/>
</dbReference>
<keyword evidence="2" id="KW-0560">Oxidoreductase</keyword>
<dbReference type="PANTHER" id="PTHR24320:SF274">
    <property type="entry name" value="CHAIN DEHYDROGENASE, PUTATIVE (AFU_ORTHOLOGUE AFUA_4G00440)-RELATED"/>
    <property type="match status" value="1"/>
</dbReference>
<name>A0A1L7XC37_9HELO</name>
<dbReference type="Pfam" id="PF00106">
    <property type="entry name" value="adh_short"/>
    <property type="match status" value="1"/>
</dbReference>
<evidence type="ECO:0000313" key="4">
    <source>
        <dbReference type="EMBL" id="CZR62575.1"/>
    </source>
</evidence>
<sequence>MARIFITGSSDGLGLVTAQALIKKGHSVTLHARSAQRAKDAETACPGAEGVLIADLSSISQTKNLAAEANKTGKFDTVIHNAGVGYGEGLKKTEDGLSHVFAVNALAPYILTCLMERPGNLVYVSSGLHTGGDATLRDVGWKEKRWSGIQAYSDSKLMNVLLSFAVARHWPDVTSNSLSPGWVRTKMGGSGAPGSVKKGAELPIKLGGGDPKEIGTGKYHSSERRNSLHPAAKDENVQEEFLRICEEISRVPFPK</sequence>
<dbReference type="PRINTS" id="PR00081">
    <property type="entry name" value="GDHRDH"/>
</dbReference>